<organism evidence="1 2">
    <name type="scientific">Helianthus annuus</name>
    <name type="common">Common sunflower</name>
    <dbReference type="NCBI Taxonomy" id="4232"/>
    <lineage>
        <taxon>Eukaryota</taxon>
        <taxon>Viridiplantae</taxon>
        <taxon>Streptophyta</taxon>
        <taxon>Embryophyta</taxon>
        <taxon>Tracheophyta</taxon>
        <taxon>Spermatophyta</taxon>
        <taxon>Magnoliopsida</taxon>
        <taxon>eudicotyledons</taxon>
        <taxon>Gunneridae</taxon>
        <taxon>Pentapetalae</taxon>
        <taxon>asterids</taxon>
        <taxon>campanulids</taxon>
        <taxon>Asterales</taxon>
        <taxon>Asteraceae</taxon>
        <taxon>Asteroideae</taxon>
        <taxon>Heliantheae alliance</taxon>
        <taxon>Heliantheae</taxon>
        <taxon>Helianthus</taxon>
    </lineage>
</organism>
<proteinExistence type="predicted"/>
<keyword evidence="2" id="KW-1185">Reference proteome</keyword>
<sequence length="58" mass="6791">MNVVLPFSYRNLWVYTFSPPDSIEIFGYIRFCPPAEKFKLRHCAFHIPESSIPQSTLV</sequence>
<dbReference type="InParanoid" id="A0A251U9W8"/>
<gene>
    <name evidence="1" type="ORF">HannXRQ_Chr07g0186401</name>
</gene>
<reference evidence="2" key="1">
    <citation type="journal article" date="2017" name="Nature">
        <title>The sunflower genome provides insights into oil metabolism, flowering and Asterid evolution.</title>
        <authorList>
            <person name="Badouin H."/>
            <person name="Gouzy J."/>
            <person name="Grassa C.J."/>
            <person name="Murat F."/>
            <person name="Staton S.E."/>
            <person name="Cottret L."/>
            <person name="Lelandais-Briere C."/>
            <person name="Owens G.L."/>
            <person name="Carrere S."/>
            <person name="Mayjonade B."/>
            <person name="Legrand L."/>
            <person name="Gill N."/>
            <person name="Kane N.C."/>
            <person name="Bowers J.E."/>
            <person name="Hubner S."/>
            <person name="Bellec A."/>
            <person name="Berard A."/>
            <person name="Berges H."/>
            <person name="Blanchet N."/>
            <person name="Boniface M.C."/>
            <person name="Brunel D."/>
            <person name="Catrice O."/>
            <person name="Chaidir N."/>
            <person name="Claudel C."/>
            <person name="Donnadieu C."/>
            <person name="Faraut T."/>
            <person name="Fievet G."/>
            <person name="Helmstetter N."/>
            <person name="King M."/>
            <person name="Knapp S.J."/>
            <person name="Lai Z."/>
            <person name="Le Paslier M.C."/>
            <person name="Lippi Y."/>
            <person name="Lorenzon L."/>
            <person name="Mandel J.R."/>
            <person name="Marage G."/>
            <person name="Marchand G."/>
            <person name="Marquand E."/>
            <person name="Bret-Mestries E."/>
            <person name="Morien E."/>
            <person name="Nambeesan S."/>
            <person name="Nguyen T."/>
            <person name="Pegot-Espagnet P."/>
            <person name="Pouilly N."/>
            <person name="Raftis F."/>
            <person name="Sallet E."/>
            <person name="Schiex T."/>
            <person name="Thomas J."/>
            <person name="Vandecasteele C."/>
            <person name="Vares D."/>
            <person name="Vear F."/>
            <person name="Vautrin S."/>
            <person name="Crespi M."/>
            <person name="Mangin B."/>
            <person name="Burke J.M."/>
            <person name="Salse J."/>
            <person name="Munos S."/>
            <person name="Vincourt P."/>
            <person name="Rieseberg L.H."/>
            <person name="Langlade N.B."/>
        </authorList>
    </citation>
    <scope>NUCLEOTIDE SEQUENCE [LARGE SCALE GENOMIC DNA]</scope>
    <source>
        <strain evidence="2">cv. SF193</strain>
    </source>
</reference>
<dbReference type="EMBL" id="CM007896">
    <property type="protein sequence ID" value="OTG19843.1"/>
    <property type="molecule type" value="Genomic_DNA"/>
</dbReference>
<protein>
    <submittedName>
        <fullName evidence="1">Uncharacterized protein</fullName>
    </submittedName>
</protein>
<accession>A0A251U9W8</accession>
<evidence type="ECO:0000313" key="1">
    <source>
        <dbReference type="EMBL" id="OTG19843.1"/>
    </source>
</evidence>
<dbReference type="Proteomes" id="UP000215914">
    <property type="component" value="Chromosome 7"/>
</dbReference>
<name>A0A251U9W8_HELAN</name>
<dbReference type="AlphaFoldDB" id="A0A251U9W8"/>
<evidence type="ECO:0000313" key="2">
    <source>
        <dbReference type="Proteomes" id="UP000215914"/>
    </source>
</evidence>